<dbReference type="InterPro" id="IPR050789">
    <property type="entry name" value="Diverse_Enzym_Activities"/>
</dbReference>
<proteinExistence type="predicted"/>
<dbReference type="AlphaFoldDB" id="A0A6J6DDB0"/>
<evidence type="ECO:0000313" key="2">
    <source>
        <dbReference type="EMBL" id="CAB4561941.1"/>
    </source>
</evidence>
<dbReference type="SUPFAM" id="SSF56601">
    <property type="entry name" value="beta-lactamase/transpeptidase-like"/>
    <property type="match status" value="1"/>
</dbReference>
<dbReference type="PANTHER" id="PTHR43283:SF7">
    <property type="entry name" value="BETA-LACTAMASE-RELATED DOMAIN-CONTAINING PROTEIN"/>
    <property type="match status" value="1"/>
</dbReference>
<dbReference type="Pfam" id="PF00144">
    <property type="entry name" value="Beta-lactamase"/>
    <property type="match status" value="1"/>
</dbReference>
<name>A0A6J6DDB0_9ZZZZ</name>
<protein>
    <submittedName>
        <fullName evidence="2">Unannotated protein</fullName>
    </submittedName>
</protein>
<sequence>MTIDRTATLANWMDAPYHRSAFQRVREITPTALIERGAEVRRLERDPRPLDHVTFADRHGRTTTWAEHLASSSCDAVCVLHDGRIVDERHLGTMHERRPHLLMSVSKSVCGAALGIAVGRGRLRADDLVTDVAPEFAGTSLDGATVRHVIDMTAGTDFVEDYDVYVEADAAVPLIDYEIHAGYRPLHGRQPLGTLGHFRTYGTAFPHGARFQYRSPLTNVAARLIEVVEDLPYPEIVARDLWGPIGMEHDADVMLDPLRHPVVEGGMSCTLRDLARFGQMYLDDGVVDGRQVVPQAWVADTRDGDDVCAAAFEAQEGGNHDGWSMYRNAFWVIERDQVFSGIGIFGQYCWIHRPSRTVIARFSTYPTAFPEDLSAETLRGFTAVAEHLAAHPG</sequence>
<evidence type="ECO:0000259" key="1">
    <source>
        <dbReference type="Pfam" id="PF00144"/>
    </source>
</evidence>
<organism evidence="2">
    <name type="scientific">freshwater metagenome</name>
    <dbReference type="NCBI Taxonomy" id="449393"/>
    <lineage>
        <taxon>unclassified sequences</taxon>
        <taxon>metagenomes</taxon>
        <taxon>ecological metagenomes</taxon>
    </lineage>
</organism>
<dbReference type="PANTHER" id="PTHR43283">
    <property type="entry name" value="BETA-LACTAMASE-RELATED"/>
    <property type="match status" value="1"/>
</dbReference>
<dbReference type="InterPro" id="IPR012338">
    <property type="entry name" value="Beta-lactam/transpept-like"/>
</dbReference>
<feature type="domain" description="Beta-lactamase-related" evidence="1">
    <location>
        <begin position="75"/>
        <end position="375"/>
    </location>
</feature>
<gene>
    <name evidence="2" type="ORF">UFOPK1493_01850</name>
</gene>
<reference evidence="2" key="1">
    <citation type="submission" date="2020-05" db="EMBL/GenBank/DDBJ databases">
        <authorList>
            <person name="Chiriac C."/>
            <person name="Salcher M."/>
            <person name="Ghai R."/>
            <person name="Kavagutti S V."/>
        </authorList>
    </citation>
    <scope>NUCLEOTIDE SEQUENCE</scope>
</reference>
<dbReference type="EMBL" id="CAEZSR010000063">
    <property type="protein sequence ID" value="CAB4561941.1"/>
    <property type="molecule type" value="Genomic_DNA"/>
</dbReference>
<accession>A0A6J6DDB0</accession>
<dbReference type="Gene3D" id="3.40.710.10">
    <property type="entry name" value="DD-peptidase/beta-lactamase superfamily"/>
    <property type="match status" value="1"/>
</dbReference>
<dbReference type="InterPro" id="IPR001466">
    <property type="entry name" value="Beta-lactam-related"/>
</dbReference>